<proteinExistence type="predicted"/>
<dbReference type="SUPFAM" id="SSF53756">
    <property type="entry name" value="UDP-Glycosyltransferase/glycogen phosphorylase"/>
    <property type="match status" value="1"/>
</dbReference>
<dbReference type="Gene3D" id="3.40.50.2000">
    <property type="entry name" value="Glycogen Phosphorylase B"/>
    <property type="match status" value="2"/>
</dbReference>
<gene>
    <name evidence="2" type="ORF">AMOR_48450</name>
</gene>
<dbReference type="Pfam" id="PF13439">
    <property type="entry name" value="Glyco_transf_4"/>
    <property type="match status" value="1"/>
</dbReference>
<dbReference type="PANTHER" id="PTHR12526">
    <property type="entry name" value="GLYCOSYLTRANSFERASE"/>
    <property type="match status" value="1"/>
</dbReference>
<dbReference type="Pfam" id="PF13692">
    <property type="entry name" value="Glyco_trans_1_4"/>
    <property type="match status" value="1"/>
</dbReference>
<evidence type="ECO:0000313" key="3">
    <source>
        <dbReference type="Proteomes" id="UP001162891"/>
    </source>
</evidence>
<dbReference type="InterPro" id="IPR028098">
    <property type="entry name" value="Glyco_trans_4-like_N"/>
</dbReference>
<organism evidence="2 3">
    <name type="scientific">Anaeromyxobacter oryzae</name>
    <dbReference type="NCBI Taxonomy" id="2918170"/>
    <lineage>
        <taxon>Bacteria</taxon>
        <taxon>Pseudomonadati</taxon>
        <taxon>Myxococcota</taxon>
        <taxon>Myxococcia</taxon>
        <taxon>Myxococcales</taxon>
        <taxon>Cystobacterineae</taxon>
        <taxon>Anaeromyxobacteraceae</taxon>
        <taxon>Anaeromyxobacter</taxon>
    </lineage>
</organism>
<accession>A0ABN6N1R1</accession>
<keyword evidence="3" id="KW-1185">Reference proteome</keyword>
<reference evidence="3" key="1">
    <citation type="journal article" date="2022" name="Int. J. Syst. Evol. Microbiol.">
        <title>Anaeromyxobacter oryzae sp. nov., Anaeromyxobacter diazotrophicus sp. nov. and Anaeromyxobacter paludicola sp. nov., isolated from paddy soils.</title>
        <authorList>
            <person name="Itoh H."/>
            <person name="Xu Z."/>
            <person name="Mise K."/>
            <person name="Masuda Y."/>
            <person name="Ushijima N."/>
            <person name="Hayakawa C."/>
            <person name="Shiratori Y."/>
            <person name="Senoo K."/>
        </authorList>
    </citation>
    <scope>NUCLEOTIDE SEQUENCE [LARGE SCALE GENOMIC DNA]</scope>
    <source>
        <strain evidence="3">Red232</strain>
    </source>
</reference>
<protein>
    <submittedName>
        <fullName evidence="2">Transferase</fullName>
    </submittedName>
</protein>
<dbReference type="PANTHER" id="PTHR12526:SF638">
    <property type="entry name" value="SPORE COAT PROTEIN SA"/>
    <property type="match status" value="1"/>
</dbReference>
<evidence type="ECO:0000259" key="1">
    <source>
        <dbReference type="Pfam" id="PF13439"/>
    </source>
</evidence>
<keyword evidence="2" id="KW-0808">Transferase</keyword>
<name>A0ABN6N1R1_9BACT</name>
<dbReference type="GO" id="GO:0016740">
    <property type="term" value="F:transferase activity"/>
    <property type="evidence" value="ECO:0007669"/>
    <property type="project" value="UniProtKB-KW"/>
</dbReference>
<feature type="domain" description="Glycosyltransferase subfamily 4-like N-terminal" evidence="1">
    <location>
        <begin position="16"/>
        <end position="174"/>
    </location>
</feature>
<dbReference type="EMBL" id="AP025591">
    <property type="protein sequence ID" value="BDG05849.1"/>
    <property type="molecule type" value="Genomic_DNA"/>
</dbReference>
<dbReference type="Proteomes" id="UP001162891">
    <property type="component" value="Chromosome"/>
</dbReference>
<evidence type="ECO:0000313" key="2">
    <source>
        <dbReference type="EMBL" id="BDG05849.1"/>
    </source>
</evidence>
<sequence>MTGPRKILVFQNRFLIGGQERQTVLNVRTMDRERFQPLVAVLKLEGEHLADLAAAGVRPFLVDVGTRMLRPNTAWQIRKLAQRIRAERIALVHAQDIYTNVLGTVAARLAGVPVIVTRVDLGHHIVGYRRPLTRLASLQADRVLVNALCIRDLVIREGVDPDRVAVVRNGVDLAAIERVVAEADSPDLPRGPLVTCVATMHHPVKGQIELLAAFREVLRERPDARLALVGDGVRRPLLERLAGQLGIASRVHFLGFRLDAPAVLARSALAVSASHAEGISNAILEAMAIRLPVVATAVGGTPEIVRDGVNGWLVPPGAPGALARRIADALAASPAVRRRMGERGRKIVEDEFDVRQMRIGYDALYDDLTGWELPRLVAGMGAGA</sequence>
<dbReference type="RefSeq" id="WP_248355022.1">
    <property type="nucleotide sequence ID" value="NZ_AP025591.1"/>
</dbReference>